<organism evidence="2 3">
    <name type="scientific">Oryza rufipogon</name>
    <name type="common">Brownbeard rice</name>
    <name type="synonym">Asian wild rice</name>
    <dbReference type="NCBI Taxonomy" id="4529"/>
    <lineage>
        <taxon>Eukaryota</taxon>
        <taxon>Viridiplantae</taxon>
        <taxon>Streptophyta</taxon>
        <taxon>Embryophyta</taxon>
        <taxon>Tracheophyta</taxon>
        <taxon>Spermatophyta</taxon>
        <taxon>Magnoliopsida</taxon>
        <taxon>Liliopsida</taxon>
        <taxon>Poales</taxon>
        <taxon>Poaceae</taxon>
        <taxon>BOP clade</taxon>
        <taxon>Oryzoideae</taxon>
        <taxon>Oryzeae</taxon>
        <taxon>Oryzinae</taxon>
        <taxon>Oryza</taxon>
    </lineage>
</organism>
<feature type="compositionally biased region" description="Basic residues" evidence="1">
    <location>
        <begin position="46"/>
        <end position="59"/>
    </location>
</feature>
<proteinExistence type="predicted"/>
<evidence type="ECO:0000256" key="1">
    <source>
        <dbReference type="SAM" id="MobiDB-lite"/>
    </source>
</evidence>
<dbReference type="Gramene" id="ORUFI01G37750.1">
    <property type="protein sequence ID" value="ORUFI01G37750.1"/>
    <property type="gene ID" value="ORUFI01G37750"/>
</dbReference>
<dbReference type="HOGENOM" id="CLU_174312_0_0_1"/>
<protein>
    <submittedName>
        <fullName evidence="2">Uncharacterized protein</fullName>
    </submittedName>
</protein>
<dbReference type="Proteomes" id="UP000008022">
    <property type="component" value="Unassembled WGS sequence"/>
</dbReference>
<dbReference type="EnsemblPlants" id="ORUFI01G37750.1">
    <property type="protein sequence ID" value="ORUFI01G37750.1"/>
    <property type="gene ID" value="ORUFI01G37750"/>
</dbReference>
<reference evidence="3" key="1">
    <citation type="submission" date="2013-06" db="EMBL/GenBank/DDBJ databases">
        <authorList>
            <person name="Zhao Q."/>
        </authorList>
    </citation>
    <scope>NUCLEOTIDE SEQUENCE</scope>
    <source>
        <strain evidence="3">cv. W1943</strain>
    </source>
</reference>
<evidence type="ECO:0000313" key="3">
    <source>
        <dbReference type="Proteomes" id="UP000008022"/>
    </source>
</evidence>
<keyword evidence="3" id="KW-1185">Reference proteome</keyword>
<reference evidence="2" key="2">
    <citation type="submission" date="2015-06" db="UniProtKB">
        <authorList>
            <consortium name="EnsemblPlants"/>
        </authorList>
    </citation>
    <scope>IDENTIFICATION</scope>
</reference>
<evidence type="ECO:0000313" key="2">
    <source>
        <dbReference type="EnsemblPlants" id="ORUFI01G37750.1"/>
    </source>
</evidence>
<sequence>MTAALVTANADEGGSGGGRGRGRQRLRAAAVVDGVVDADEGGGGRGHGRRRQRRSRRTQTRAASRQQRSWHMISEIYLFLQLYVQMSTLRLSVAYRECLLPVMPSMFRPD</sequence>
<accession>A0A0E0N3U4</accession>
<dbReference type="AlphaFoldDB" id="A0A0E0N3U4"/>
<name>A0A0E0N3U4_ORYRU</name>
<feature type="region of interest" description="Disordered" evidence="1">
    <location>
        <begin position="1"/>
        <end position="24"/>
    </location>
</feature>
<feature type="region of interest" description="Disordered" evidence="1">
    <location>
        <begin position="37"/>
        <end position="66"/>
    </location>
</feature>